<gene>
    <name evidence="2" type="ORF">THAOC_09584</name>
</gene>
<feature type="compositionally biased region" description="Low complexity" evidence="1">
    <location>
        <begin position="120"/>
        <end position="138"/>
    </location>
</feature>
<accession>K0SUX2</accession>
<feature type="compositionally biased region" description="Basic and acidic residues" evidence="1">
    <location>
        <begin position="265"/>
        <end position="278"/>
    </location>
</feature>
<protein>
    <submittedName>
        <fullName evidence="2">Uncharacterized protein</fullName>
    </submittedName>
</protein>
<proteinExistence type="predicted"/>
<feature type="region of interest" description="Disordered" evidence="1">
    <location>
        <begin position="159"/>
        <end position="295"/>
    </location>
</feature>
<feature type="compositionally biased region" description="Basic and acidic residues" evidence="1">
    <location>
        <begin position="1"/>
        <end position="10"/>
    </location>
</feature>
<organism evidence="2 3">
    <name type="scientific">Thalassiosira oceanica</name>
    <name type="common">Marine diatom</name>
    <dbReference type="NCBI Taxonomy" id="159749"/>
    <lineage>
        <taxon>Eukaryota</taxon>
        <taxon>Sar</taxon>
        <taxon>Stramenopiles</taxon>
        <taxon>Ochrophyta</taxon>
        <taxon>Bacillariophyta</taxon>
        <taxon>Coscinodiscophyceae</taxon>
        <taxon>Thalassiosirophycidae</taxon>
        <taxon>Thalassiosirales</taxon>
        <taxon>Thalassiosiraceae</taxon>
        <taxon>Thalassiosira</taxon>
    </lineage>
</organism>
<reference evidence="2 3" key="1">
    <citation type="journal article" date="2012" name="Genome Biol.">
        <title>Genome and low-iron response of an oceanic diatom adapted to chronic iron limitation.</title>
        <authorList>
            <person name="Lommer M."/>
            <person name="Specht M."/>
            <person name="Roy A.S."/>
            <person name="Kraemer L."/>
            <person name="Andreson R."/>
            <person name="Gutowska M.A."/>
            <person name="Wolf J."/>
            <person name="Bergner S.V."/>
            <person name="Schilhabel M.B."/>
            <person name="Klostermeier U.C."/>
            <person name="Beiko R.G."/>
            <person name="Rosenstiel P."/>
            <person name="Hippler M."/>
            <person name="Laroche J."/>
        </authorList>
    </citation>
    <scope>NUCLEOTIDE SEQUENCE [LARGE SCALE GENOMIC DNA]</scope>
    <source>
        <strain evidence="2 3">CCMP1005</strain>
    </source>
</reference>
<dbReference type="AlphaFoldDB" id="K0SUX2"/>
<feature type="region of interest" description="Disordered" evidence="1">
    <location>
        <begin position="401"/>
        <end position="500"/>
    </location>
</feature>
<feature type="compositionally biased region" description="Acidic residues" evidence="1">
    <location>
        <begin position="465"/>
        <end position="479"/>
    </location>
</feature>
<sequence length="1240" mass="136860">MEDDVREKGGSDAPPARGVSMSSSADPSKRKPKRSKKDLKKLRKKQERAVAAAKKAAQEAAGAVATSAAVLSENDTEVVAPNLANDGVSAASSTAIRSSPAPVDGAAPEVEAEGDGIHDSNVSASNSSSATAAGTRTLSALNSSASKSVAVFSYEVAAKNHQSQERQYDGELNEIDEEHDNERGTKRGALGSPRRTIGGQHILHPSPSMEQRMSKKPAAEPLRAADESPLKYLAETGDEDQPRIPLGTLDKAPDQRSRRISHSPLDIRKPSSSEKFPGDKLGVTPSPDKVLSREEQAEAMKEMVFSLDESCQKLFLQSVLSDPRATAVLPSSAATYFEEETRRARADSLGANDLDEGGTRPMAESELVLQTESPDELGYKPSIQMEGHAFRVAVASDGKSGIAQSIHGVENRRADNDDDDSQPAADPSDNSEANNDDDEAAADSHGSQAGDDEDDDGDSQPTADPSDDSEANNDDDEAADDSHDSQAGDNDDDEDDDDGSSYRKWKTVILFYSFLSDEKRKDASTTAHNLKTLLADLLQREEITLATFKILVTIVDGCAAQYRCGSVLYQLCNLAKAFNIVIERIVNAPGHGKCIVDSQNGGDKTLLDIFFNCLVRNPEEIGEGIKHVLAHTHVDGEGEVSLAEICYNILNDPDRTRGCQSNKNRSKWRKIFERRYFKRGVDEAPGNGAKWLAKKSDFRKETKNSVHFTYYYRIDPQLLRHTGKMVFACRRVPCFCKGCLERLELPVDQRYVGPCNTCEYWEIFEKPNGTGYNDYNVVELIQNTKEFDEEDFADGNEFTLDTIGFVMSLQAKKGQIGAYVVDDENYDYYLVEFDSDPYQAERTETITLDGESFDVREGEWICKGRWLDRLPNTTKWWYKTPQKCIVRLQVVIHPDLKLMPLSDSNQVHNSAGVQVRQMAMENETFKIRDADHEYLLEEAINRNVLDMEYDDEFESESLSGEEDESAHPDDIDEDESEEEDEGSENGRRRPWLFGASCALRRRMCHRVGSIIFSSTLRDSNGSSQHPPCRADAIKSSLRPSADYQSIKNAVTPPRHYNFRRRVGGGIARTIVSACIWRWRLLCISGSEPPDTPQIQQVYGAMEPFQAYTLALMPLPVFPIPRDSGKTTWEPVSTSTSTASPFLHAEKSGFEPPTNTPQIQQVYGAMNPLLAYTLALLPLPAFPIPRASGKTTWEPVSTSTLTAAPCFPAEISGFEPPGTPQIQQVYDAMNPLPAYTVTARL</sequence>
<feature type="region of interest" description="Disordered" evidence="1">
    <location>
        <begin position="1"/>
        <end position="71"/>
    </location>
</feature>
<feature type="compositionally biased region" description="Low complexity" evidence="1">
    <location>
        <begin position="422"/>
        <end position="433"/>
    </location>
</feature>
<evidence type="ECO:0000256" key="1">
    <source>
        <dbReference type="SAM" id="MobiDB-lite"/>
    </source>
</evidence>
<feature type="compositionally biased region" description="Acidic residues" evidence="1">
    <location>
        <begin position="952"/>
        <end position="983"/>
    </location>
</feature>
<comment type="caution">
    <text evidence="2">The sequence shown here is derived from an EMBL/GenBank/DDBJ whole genome shotgun (WGS) entry which is preliminary data.</text>
</comment>
<feature type="region of interest" description="Disordered" evidence="1">
    <location>
        <begin position="89"/>
        <end position="138"/>
    </location>
</feature>
<evidence type="ECO:0000313" key="3">
    <source>
        <dbReference type="Proteomes" id="UP000266841"/>
    </source>
</evidence>
<dbReference type="Proteomes" id="UP000266841">
    <property type="component" value="Unassembled WGS sequence"/>
</dbReference>
<dbReference type="EMBL" id="AGNL01010362">
    <property type="protein sequence ID" value="EJK69190.1"/>
    <property type="molecule type" value="Genomic_DNA"/>
</dbReference>
<feature type="region of interest" description="Disordered" evidence="1">
    <location>
        <begin position="952"/>
        <end position="987"/>
    </location>
</feature>
<feature type="compositionally biased region" description="Acidic residues" evidence="1">
    <location>
        <begin position="489"/>
        <end position="499"/>
    </location>
</feature>
<evidence type="ECO:0000313" key="2">
    <source>
        <dbReference type="EMBL" id="EJK69190.1"/>
    </source>
</evidence>
<keyword evidence="3" id="KW-1185">Reference proteome</keyword>
<feature type="compositionally biased region" description="Low complexity" evidence="1">
    <location>
        <begin position="49"/>
        <end position="69"/>
    </location>
</feature>
<feature type="region of interest" description="Disordered" evidence="1">
    <location>
        <begin position="338"/>
        <end position="382"/>
    </location>
</feature>
<name>K0SUX2_THAOC</name>
<feature type="compositionally biased region" description="Basic residues" evidence="1">
    <location>
        <begin position="30"/>
        <end position="46"/>
    </location>
</feature>